<protein>
    <submittedName>
        <fullName evidence="1">Lipoprotein</fullName>
    </submittedName>
</protein>
<accession>A0A8S5UB27</accession>
<name>A0A8S5UB27_9CAUD</name>
<proteinExistence type="predicted"/>
<dbReference type="EMBL" id="BK016059">
    <property type="protein sequence ID" value="DAF91672.1"/>
    <property type="molecule type" value="Genomic_DNA"/>
</dbReference>
<reference evidence="1" key="1">
    <citation type="journal article" date="2021" name="Proc. Natl. Acad. Sci. U.S.A.">
        <title>A Catalog of Tens of Thousands of Viruses from Human Metagenomes Reveals Hidden Associations with Chronic Diseases.</title>
        <authorList>
            <person name="Tisza M.J."/>
            <person name="Buck C.B."/>
        </authorList>
    </citation>
    <scope>NUCLEOTIDE SEQUENCE</scope>
    <source>
        <strain evidence="1">Ct8Cp41</strain>
    </source>
</reference>
<keyword evidence="1" id="KW-0449">Lipoprotein</keyword>
<sequence length="148" mass="15679">MNKRVLAGLTGTLLMLSLCACGSSGSTTDAPAADSKQATPPSLVGEWEAKLSDEVSQKATITDDSITVDWVVDGDSMLYWAGTYTAPTTADEPYTWDSQNDTEQTSTALMASPDETKTFTYQDGKITYDVTVDGSTITATLEKADGAQ</sequence>
<dbReference type="PROSITE" id="PS51257">
    <property type="entry name" value="PROKAR_LIPOPROTEIN"/>
    <property type="match status" value="1"/>
</dbReference>
<evidence type="ECO:0000313" key="1">
    <source>
        <dbReference type="EMBL" id="DAF91672.1"/>
    </source>
</evidence>
<organism evidence="1">
    <name type="scientific">Siphoviridae sp. ct8Cp41</name>
    <dbReference type="NCBI Taxonomy" id="2825358"/>
    <lineage>
        <taxon>Viruses</taxon>
        <taxon>Duplodnaviria</taxon>
        <taxon>Heunggongvirae</taxon>
        <taxon>Uroviricota</taxon>
        <taxon>Caudoviricetes</taxon>
    </lineage>
</organism>